<gene>
    <name evidence="3" type="ORF">RFI_08658</name>
</gene>
<evidence type="ECO:0000313" key="4">
    <source>
        <dbReference type="Proteomes" id="UP000023152"/>
    </source>
</evidence>
<dbReference type="PROSITE" id="PS50106">
    <property type="entry name" value="PDZ"/>
    <property type="match status" value="1"/>
</dbReference>
<evidence type="ECO:0000256" key="1">
    <source>
        <dbReference type="SAM" id="MobiDB-lite"/>
    </source>
</evidence>
<organism evidence="3 4">
    <name type="scientific">Reticulomyxa filosa</name>
    <dbReference type="NCBI Taxonomy" id="46433"/>
    <lineage>
        <taxon>Eukaryota</taxon>
        <taxon>Sar</taxon>
        <taxon>Rhizaria</taxon>
        <taxon>Retaria</taxon>
        <taxon>Foraminifera</taxon>
        <taxon>Monothalamids</taxon>
        <taxon>Reticulomyxidae</taxon>
        <taxon>Reticulomyxa</taxon>
    </lineage>
</organism>
<accession>X6NRY9</accession>
<sequence length="202" mass="22569">VEGDGFELLQKGSKGSKGSNPKAIPSTITITTTKTSDNNNNNNNNNNNDNKNDLLSNETKDKKQTKKGQTLKGLTKADFPEDALDKKWTWREGEDAIVPVQLLEFTFQGNQAVGFSVNVTTHMEVAKVKESGQAHQLGLRQGDILVRIDEEEIGKNWEKATQMLKERVSKAQTFTITFSRRCVEKLHIFVARAGMEKVNGKY</sequence>
<evidence type="ECO:0000313" key="3">
    <source>
        <dbReference type="EMBL" id="ETO28474.1"/>
    </source>
</evidence>
<protein>
    <submittedName>
        <fullName evidence="3">Actin binding protein</fullName>
    </submittedName>
</protein>
<dbReference type="Proteomes" id="UP000023152">
    <property type="component" value="Unassembled WGS sequence"/>
</dbReference>
<dbReference type="SUPFAM" id="SSF50156">
    <property type="entry name" value="PDZ domain-like"/>
    <property type="match status" value="1"/>
</dbReference>
<evidence type="ECO:0000259" key="2">
    <source>
        <dbReference type="PROSITE" id="PS50106"/>
    </source>
</evidence>
<dbReference type="InterPro" id="IPR036034">
    <property type="entry name" value="PDZ_sf"/>
</dbReference>
<reference evidence="3 4" key="1">
    <citation type="journal article" date="2013" name="Curr. Biol.">
        <title>The Genome of the Foraminiferan Reticulomyxa filosa.</title>
        <authorList>
            <person name="Glockner G."/>
            <person name="Hulsmann N."/>
            <person name="Schleicher M."/>
            <person name="Noegel A.A."/>
            <person name="Eichinger L."/>
            <person name="Gallinger C."/>
            <person name="Pawlowski J."/>
            <person name="Sierra R."/>
            <person name="Euteneuer U."/>
            <person name="Pillet L."/>
            <person name="Moustafa A."/>
            <person name="Platzer M."/>
            <person name="Groth M."/>
            <person name="Szafranski K."/>
            <person name="Schliwa M."/>
        </authorList>
    </citation>
    <scope>NUCLEOTIDE SEQUENCE [LARGE SCALE GENOMIC DNA]</scope>
</reference>
<feature type="compositionally biased region" description="Low complexity" evidence="1">
    <location>
        <begin position="27"/>
        <end position="57"/>
    </location>
</feature>
<proteinExistence type="predicted"/>
<dbReference type="EMBL" id="ASPP01006652">
    <property type="protein sequence ID" value="ETO28474.1"/>
    <property type="molecule type" value="Genomic_DNA"/>
</dbReference>
<comment type="caution">
    <text evidence="3">The sequence shown here is derived from an EMBL/GenBank/DDBJ whole genome shotgun (WGS) entry which is preliminary data.</text>
</comment>
<dbReference type="SMART" id="SM00228">
    <property type="entry name" value="PDZ"/>
    <property type="match status" value="1"/>
</dbReference>
<keyword evidence="4" id="KW-1185">Reference proteome</keyword>
<feature type="region of interest" description="Disordered" evidence="1">
    <location>
        <begin position="1"/>
        <end position="74"/>
    </location>
</feature>
<dbReference type="Gene3D" id="2.30.42.10">
    <property type="match status" value="1"/>
</dbReference>
<feature type="non-terminal residue" evidence="3">
    <location>
        <position position="1"/>
    </location>
</feature>
<name>X6NRY9_RETFI</name>
<dbReference type="AlphaFoldDB" id="X6NRY9"/>
<feature type="non-terminal residue" evidence="3">
    <location>
        <position position="202"/>
    </location>
</feature>
<dbReference type="InterPro" id="IPR001478">
    <property type="entry name" value="PDZ"/>
</dbReference>
<feature type="domain" description="PDZ" evidence="2">
    <location>
        <begin position="102"/>
        <end position="166"/>
    </location>
</feature>